<accession>B8CN49</accession>
<dbReference type="OrthoDB" id="5297929at2"/>
<dbReference type="InterPro" id="IPR002751">
    <property type="entry name" value="CbiM/NikMN"/>
</dbReference>
<keyword evidence="9" id="KW-1185">Reference proteome</keyword>
<feature type="transmembrane region" description="Helical" evidence="7">
    <location>
        <begin position="12"/>
        <end position="33"/>
    </location>
</feature>
<keyword evidence="3" id="KW-1003">Cell membrane</keyword>
<keyword evidence="2" id="KW-0813">Transport</keyword>
<dbReference type="HOGENOM" id="CLU_081268_1_0_6"/>
<dbReference type="AlphaFoldDB" id="B8CN49"/>
<evidence type="ECO:0000256" key="1">
    <source>
        <dbReference type="ARBA" id="ARBA00004651"/>
    </source>
</evidence>
<keyword evidence="6 7" id="KW-0472">Membrane</keyword>
<dbReference type="eggNOG" id="COG3235">
    <property type="taxonomic scope" value="Bacteria"/>
</dbReference>
<dbReference type="GO" id="GO:0005886">
    <property type="term" value="C:plasma membrane"/>
    <property type="evidence" value="ECO:0007669"/>
    <property type="project" value="UniProtKB-SubCell"/>
</dbReference>
<dbReference type="Pfam" id="PF01891">
    <property type="entry name" value="CbiM"/>
    <property type="match status" value="1"/>
</dbReference>
<protein>
    <submittedName>
        <fullName evidence="8">Membrane protein, putative</fullName>
    </submittedName>
</protein>
<dbReference type="RefSeq" id="WP_020911929.1">
    <property type="nucleotide sequence ID" value="NC_011566.1"/>
</dbReference>
<evidence type="ECO:0000313" key="8">
    <source>
        <dbReference type="EMBL" id="ACJ28551.1"/>
    </source>
</evidence>
<dbReference type="GO" id="GO:0000041">
    <property type="term" value="P:transition metal ion transport"/>
    <property type="evidence" value="ECO:0007669"/>
    <property type="project" value="InterPro"/>
</dbReference>
<dbReference type="KEGG" id="swp:swp_1786"/>
<sequence length="229" mass="26739">MMQFLEQLVDSISLNSSLAGLIATVLLVFWYWLIWPQTQFSELVASRKKQSRVFIATFAINALWLINASVSPQIHVHFLGLVVLMLMFGWRLASIIALLPVLFFAIFVLKQPLDFALYAIFAVCVPLFVCFIFYSQSFKFLPHHLFIYIFFGAFINGFLSMLFHIVSWALWLNLSTDYDWLYLADNYLILIPLLGFPEALLNGMAITILVVYRPEWLYDYCDRTYLWKQ</sequence>
<evidence type="ECO:0000256" key="7">
    <source>
        <dbReference type="SAM" id="Phobius"/>
    </source>
</evidence>
<organism evidence="8 9">
    <name type="scientific">Shewanella piezotolerans (strain WP3 / JCM 13877)</name>
    <dbReference type="NCBI Taxonomy" id="225849"/>
    <lineage>
        <taxon>Bacteria</taxon>
        <taxon>Pseudomonadati</taxon>
        <taxon>Pseudomonadota</taxon>
        <taxon>Gammaproteobacteria</taxon>
        <taxon>Alteromonadales</taxon>
        <taxon>Shewanellaceae</taxon>
        <taxon>Shewanella</taxon>
    </lineage>
</organism>
<dbReference type="Proteomes" id="UP000000753">
    <property type="component" value="Chromosome"/>
</dbReference>
<keyword evidence="4 7" id="KW-0812">Transmembrane</keyword>
<reference evidence="8 9" key="1">
    <citation type="journal article" date="2008" name="PLoS ONE">
        <title>Environmental adaptation: genomic analysis of the piezotolerant and psychrotolerant deep-sea iron reducing bacterium Shewanella piezotolerans WP3.</title>
        <authorList>
            <person name="Wang F."/>
            <person name="Wang J."/>
            <person name="Jian H."/>
            <person name="Zhang B."/>
            <person name="Li S."/>
            <person name="Wang F."/>
            <person name="Zeng X."/>
            <person name="Gao L."/>
            <person name="Bartlett D.H."/>
            <person name="Yu J."/>
            <person name="Hu S."/>
            <person name="Xiao X."/>
        </authorList>
    </citation>
    <scope>NUCLEOTIDE SEQUENCE [LARGE SCALE GENOMIC DNA]</scope>
    <source>
        <strain evidence="9">WP3 / JCM 13877</strain>
    </source>
</reference>
<feature type="transmembrane region" description="Helical" evidence="7">
    <location>
        <begin position="146"/>
        <end position="167"/>
    </location>
</feature>
<feature type="transmembrane region" description="Helical" evidence="7">
    <location>
        <begin position="187"/>
        <end position="212"/>
    </location>
</feature>
<evidence type="ECO:0000313" key="9">
    <source>
        <dbReference type="Proteomes" id="UP000000753"/>
    </source>
</evidence>
<feature type="transmembrane region" description="Helical" evidence="7">
    <location>
        <begin position="115"/>
        <end position="134"/>
    </location>
</feature>
<evidence type="ECO:0000256" key="3">
    <source>
        <dbReference type="ARBA" id="ARBA00022475"/>
    </source>
</evidence>
<evidence type="ECO:0000256" key="6">
    <source>
        <dbReference type="ARBA" id="ARBA00023136"/>
    </source>
</evidence>
<keyword evidence="5 7" id="KW-1133">Transmembrane helix</keyword>
<name>B8CN49_SHEPW</name>
<feature type="transmembrane region" description="Helical" evidence="7">
    <location>
        <begin position="53"/>
        <end position="70"/>
    </location>
</feature>
<evidence type="ECO:0000256" key="4">
    <source>
        <dbReference type="ARBA" id="ARBA00022692"/>
    </source>
</evidence>
<evidence type="ECO:0000256" key="2">
    <source>
        <dbReference type="ARBA" id="ARBA00022448"/>
    </source>
</evidence>
<comment type="subcellular location">
    <subcellularLocation>
        <location evidence="1">Cell membrane</location>
        <topology evidence="1">Multi-pass membrane protein</topology>
    </subcellularLocation>
</comment>
<dbReference type="Gene3D" id="1.10.1760.20">
    <property type="match status" value="1"/>
</dbReference>
<feature type="transmembrane region" description="Helical" evidence="7">
    <location>
        <begin position="82"/>
        <end position="109"/>
    </location>
</feature>
<dbReference type="STRING" id="225849.swp_1786"/>
<proteinExistence type="predicted"/>
<gene>
    <name evidence="8" type="ordered locus">swp_1786</name>
</gene>
<dbReference type="EMBL" id="CP000472">
    <property type="protein sequence ID" value="ACJ28551.1"/>
    <property type="molecule type" value="Genomic_DNA"/>
</dbReference>
<evidence type="ECO:0000256" key="5">
    <source>
        <dbReference type="ARBA" id="ARBA00022989"/>
    </source>
</evidence>